<dbReference type="PROSITE" id="PS00708">
    <property type="entry name" value="PRO_ENDOPEP_SER"/>
    <property type="match status" value="1"/>
</dbReference>
<name>A0A7D9M6S7_PARCT</name>
<sequence length="117" mass="12673">MCYDFITGGPHSVIVADFMLNPVMFCQLGYAVLLVNYRGSLGFGQSAVLSLPGNIGTQDVRDVQYAAETVLKSESLDQDRVFITGGSHGGFLSAQLIGQYPKFYKACAMRNPVINIS</sequence>
<dbReference type="Proteomes" id="UP001152795">
    <property type="component" value="Unassembled WGS sequence"/>
</dbReference>
<feature type="domain" description="Peptidase S9 prolyl oligopeptidase catalytic" evidence="1">
    <location>
        <begin position="17"/>
        <end position="115"/>
    </location>
</feature>
<dbReference type="InterPro" id="IPR029058">
    <property type="entry name" value="AB_hydrolase_fold"/>
</dbReference>
<proteinExistence type="predicted"/>
<organism evidence="2 3">
    <name type="scientific">Paramuricea clavata</name>
    <name type="common">Red gorgonian</name>
    <name type="synonym">Violescent sea-whip</name>
    <dbReference type="NCBI Taxonomy" id="317549"/>
    <lineage>
        <taxon>Eukaryota</taxon>
        <taxon>Metazoa</taxon>
        <taxon>Cnidaria</taxon>
        <taxon>Anthozoa</taxon>
        <taxon>Octocorallia</taxon>
        <taxon>Malacalcyonacea</taxon>
        <taxon>Plexauridae</taxon>
        <taxon>Paramuricea</taxon>
    </lineage>
</organism>
<comment type="caution">
    <text evidence="2">The sequence shown here is derived from an EMBL/GenBank/DDBJ whole genome shotgun (WGS) entry which is preliminary data.</text>
</comment>
<dbReference type="PANTHER" id="PTHR42776:SF4">
    <property type="entry name" value="ACYLAMINO-ACID-RELEASING ENZYME"/>
    <property type="match status" value="1"/>
</dbReference>
<reference evidence="2" key="1">
    <citation type="submission" date="2020-04" db="EMBL/GenBank/DDBJ databases">
        <authorList>
            <person name="Alioto T."/>
            <person name="Alioto T."/>
            <person name="Gomez Garrido J."/>
        </authorList>
    </citation>
    <scope>NUCLEOTIDE SEQUENCE</scope>
    <source>
        <strain evidence="2">A484AB</strain>
    </source>
</reference>
<dbReference type="GO" id="GO:0004252">
    <property type="term" value="F:serine-type endopeptidase activity"/>
    <property type="evidence" value="ECO:0007669"/>
    <property type="project" value="InterPro"/>
</dbReference>
<gene>
    <name evidence="2" type="ORF">PACLA_8A022689</name>
</gene>
<dbReference type="PANTHER" id="PTHR42776">
    <property type="entry name" value="SERINE PEPTIDASE S9 FAMILY MEMBER"/>
    <property type="match status" value="1"/>
</dbReference>
<dbReference type="SUPFAM" id="SSF53474">
    <property type="entry name" value="alpha/beta-Hydrolases"/>
    <property type="match status" value="1"/>
</dbReference>
<keyword evidence="3" id="KW-1185">Reference proteome</keyword>
<dbReference type="AlphaFoldDB" id="A0A7D9M6S7"/>
<evidence type="ECO:0000313" key="2">
    <source>
        <dbReference type="EMBL" id="CAB4044075.1"/>
    </source>
</evidence>
<dbReference type="InterPro" id="IPR001375">
    <property type="entry name" value="Peptidase_S9_cat"/>
</dbReference>
<evidence type="ECO:0000259" key="1">
    <source>
        <dbReference type="Pfam" id="PF00326"/>
    </source>
</evidence>
<dbReference type="OrthoDB" id="6021732at2759"/>
<dbReference type="Pfam" id="PF00326">
    <property type="entry name" value="Peptidase_S9"/>
    <property type="match status" value="1"/>
</dbReference>
<evidence type="ECO:0000313" key="3">
    <source>
        <dbReference type="Proteomes" id="UP001152795"/>
    </source>
</evidence>
<dbReference type="GO" id="GO:0006508">
    <property type="term" value="P:proteolysis"/>
    <property type="evidence" value="ECO:0007669"/>
    <property type="project" value="InterPro"/>
</dbReference>
<feature type="non-terminal residue" evidence="2">
    <location>
        <position position="1"/>
    </location>
</feature>
<accession>A0A7D9M6S7</accession>
<protein>
    <submittedName>
        <fullName evidence="2">Acylamino-acid-releasing enzyme-like</fullName>
    </submittedName>
</protein>
<dbReference type="EMBL" id="CACRXK020033920">
    <property type="protein sequence ID" value="CAB4044075.1"/>
    <property type="molecule type" value="Genomic_DNA"/>
</dbReference>
<dbReference type="Gene3D" id="3.40.50.1820">
    <property type="entry name" value="alpha/beta hydrolase"/>
    <property type="match status" value="1"/>
</dbReference>
<dbReference type="InterPro" id="IPR002471">
    <property type="entry name" value="Pept_S9_AS"/>
</dbReference>